<evidence type="ECO:0000313" key="1">
    <source>
        <dbReference type="EMBL" id="QHX44143.1"/>
    </source>
</evidence>
<dbReference type="KEGG" id="trz:GWP43_12570"/>
<dbReference type="AlphaFoldDB" id="A0A6P1Y585"/>
<accession>A0A6P1Y585</accession>
<name>A0A6P1Y585_9SPIR</name>
<dbReference type="EMBL" id="CP048020">
    <property type="protein sequence ID" value="QHX44143.1"/>
    <property type="molecule type" value="Genomic_DNA"/>
</dbReference>
<sequence>MKEFVIYEHPSGDIKAVKKGWSHPAFWLDGFWALYHDLTPQAVTGIALTILSLLGVVGTNWGRALGLLGVSVYYGIKGNDWLKEKLIKSGYVSKCSLQADNPDGAVWRYKAIQKEKQAKQAAQTQADGTQNAPNNDVKICPYCGEQIKKIAVVCRYCNSNLSEPHPTQPAAENTEHNAHTHPDEYKTCPYCGEDIKKAAVKCRYCNSDLPESLPTV</sequence>
<evidence type="ECO:0000313" key="2">
    <source>
        <dbReference type="Proteomes" id="UP000464374"/>
    </source>
</evidence>
<organism evidence="1 2">
    <name type="scientific">Treponema vincentii</name>
    <dbReference type="NCBI Taxonomy" id="69710"/>
    <lineage>
        <taxon>Bacteria</taxon>
        <taxon>Pseudomonadati</taxon>
        <taxon>Spirochaetota</taxon>
        <taxon>Spirochaetia</taxon>
        <taxon>Spirochaetales</taxon>
        <taxon>Treponemataceae</taxon>
        <taxon>Treponema</taxon>
    </lineage>
</organism>
<gene>
    <name evidence="1" type="ORF">GWP43_12570</name>
</gene>
<proteinExistence type="predicted"/>
<dbReference type="Proteomes" id="UP000464374">
    <property type="component" value="Chromosome"/>
</dbReference>
<reference evidence="1 2" key="1">
    <citation type="submission" date="2020-01" db="EMBL/GenBank/DDBJ databases">
        <title>Complete genome sequence of a human oral phylogroup 1 Treponema sp. strain ATCC 700766, originally isolated from periodontitis dental plaque.</title>
        <authorList>
            <person name="Chan Y."/>
            <person name="Huo Y.-B."/>
            <person name="Yu X.-L."/>
            <person name="Zeng H."/>
            <person name="Leung W.-K."/>
            <person name="Watt R.M."/>
        </authorList>
    </citation>
    <scope>NUCLEOTIDE SEQUENCE [LARGE SCALE GENOMIC DNA]</scope>
    <source>
        <strain evidence="1 2">OMZ 804</strain>
    </source>
</reference>
<protein>
    <submittedName>
        <fullName evidence="1">DUF2628 domain-containing protein</fullName>
    </submittedName>
</protein>
<dbReference type="RefSeq" id="WP_162661910.1">
    <property type="nucleotide sequence ID" value="NZ_CP048020.1"/>
</dbReference>